<evidence type="ECO:0000313" key="4">
    <source>
        <dbReference type="Proteomes" id="UP000832011"/>
    </source>
</evidence>
<keyword evidence="4" id="KW-1185">Reference proteome</keyword>
<dbReference type="RefSeq" id="WP_147645447.1">
    <property type="nucleotide sequence ID" value="NZ_CABKVG010000010.1"/>
</dbReference>
<reference evidence="3 4" key="1">
    <citation type="journal article" date="2022" name="Res Sq">
        <title>Evolution of multicellular longitudinally dividing oral cavity symbionts (Neisseriaceae).</title>
        <authorList>
            <person name="Nyongesa S."/>
            <person name="Weber P."/>
            <person name="Bernet E."/>
            <person name="Pullido F."/>
            <person name="Nieckarz M."/>
            <person name="Delaby M."/>
            <person name="Nieves C."/>
            <person name="Viehboeck T."/>
            <person name="Krause N."/>
            <person name="Rivera-Millot A."/>
            <person name="Nakamura A."/>
            <person name="Vischer N."/>
            <person name="VanNieuwenhze M."/>
            <person name="Brun Y."/>
            <person name="Cava F."/>
            <person name="Bulgheresi S."/>
            <person name="Veyrier F."/>
        </authorList>
    </citation>
    <scope>NUCLEOTIDE SEQUENCE [LARGE SCALE GENOMIC DNA]</scope>
    <source>
        <strain evidence="3 4">SN4</strain>
    </source>
</reference>
<evidence type="ECO:0000256" key="1">
    <source>
        <dbReference type="SAM" id="MobiDB-lite"/>
    </source>
</evidence>
<organism evidence="3 4">
    <name type="scientific">Vitreoscilla massiliensis</name>
    <dbReference type="NCBI Taxonomy" id="1689272"/>
    <lineage>
        <taxon>Bacteria</taxon>
        <taxon>Pseudomonadati</taxon>
        <taxon>Pseudomonadota</taxon>
        <taxon>Betaproteobacteria</taxon>
        <taxon>Neisseriales</taxon>
        <taxon>Neisseriaceae</taxon>
        <taxon>Vitreoscilla</taxon>
    </lineage>
</organism>
<keyword evidence="2" id="KW-0732">Signal</keyword>
<gene>
    <name evidence="3" type="ORF">LVJ82_16760</name>
</gene>
<proteinExistence type="predicted"/>
<evidence type="ECO:0000313" key="3">
    <source>
        <dbReference type="EMBL" id="UOO89072.1"/>
    </source>
</evidence>
<feature type="chain" id="PRO_5046525266" description="Acid shock protein" evidence="2">
    <location>
        <begin position="23"/>
        <end position="98"/>
    </location>
</feature>
<sequence>MKKIIATLLATTLGSLTALSLAATTPTAPPAKNMTPVQTVSTAKHQMVKHHKVNGKKVHAKKHKISKKHAANHSNKTAKHHVKHHKVKRGAKVVHGDK</sequence>
<accession>A0ABY4E0K2</accession>
<feature type="compositionally biased region" description="Basic residues" evidence="1">
    <location>
        <begin position="47"/>
        <end position="92"/>
    </location>
</feature>
<feature type="signal peptide" evidence="2">
    <location>
        <begin position="1"/>
        <end position="22"/>
    </location>
</feature>
<feature type="region of interest" description="Disordered" evidence="1">
    <location>
        <begin position="47"/>
        <end position="98"/>
    </location>
</feature>
<name>A0ABY4E0K2_9NEIS</name>
<evidence type="ECO:0008006" key="5">
    <source>
        <dbReference type="Google" id="ProtNLM"/>
    </source>
</evidence>
<protein>
    <recommendedName>
        <fullName evidence="5">Acid shock protein</fullName>
    </recommendedName>
</protein>
<dbReference type="Proteomes" id="UP000832011">
    <property type="component" value="Chromosome"/>
</dbReference>
<dbReference type="EMBL" id="CP091511">
    <property type="protein sequence ID" value="UOO89072.1"/>
    <property type="molecule type" value="Genomic_DNA"/>
</dbReference>
<evidence type="ECO:0000256" key="2">
    <source>
        <dbReference type="SAM" id="SignalP"/>
    </source>
</evidence>